<dbReference type="InterPro" id="IPR036204">
    <property type="entry name" value="ATP_synth_f6_sf_mt"/>
</dbReference>
<dbReference type="AlphaFoldDB" id="A0A4D5R917"/>
<evidence type="ECO:0000256" key="7">
    <source>
        <dbReference type="ARBA" id="ARBA00023128"/>
    </source>
</evidence>
<dbReference type="GO" id="GO:0005743">
    <property type="term" value="C:mitochondrial inner membrane"/>
    <property type="evidence" value="ECO:0007669"/>
    <property type="project" value="UniProtKB-SubCell"/>
</dbReference>
<dbReference type="PANTHER" id="PTHR12441:SF10">
    <property type="entry name" value="ATP SYNTHASE-COUPLING FACTOR 6, MITOCHONDRIAL"/>
    <property type="match status" value="1"/>
</dbReference>
<dbReference type="SUPFAM" id="SSF111357">
    <property type="entry name" value="Mitochondrial ATP synthase coupling factor 6"/>
    <property type="match status" value="1"/>
</dbReference>
<organism evidence="10">
    <name type="scientific">Scolopendra viridis</name>
    <name type="common">Giant centipede</name>
    <dbReference type="NCBI Taxonomy" id="118503"/>
    <lineage>
        <taxon>Eukaryota</taxon>
        <taxon>Metazoa</taxon>
        <taxon>Ecdysozoa</taxon>
        <taxon>Arthropoda</taxon>
        <taxon>Myriapoda</taxon>
        <taxon>Chilopoda</taxon>
        <taxon>Pleurostigmophora</taxon>
        <taxon>Scolopendromorpha</taxon>
        <taxon>Scolopendridae</taxon>
        <taxon>Scolopendra</taxon>
    </lineage>
</organism>
<keyword evidence="4 9" id="KW-0375">Hydrogen ion transport</keyword>
<dbReference type="GO" id="GO:0015078">
    <property type="term" value="F:proton transmembrane transporter activity"/>
    <property type="evidence" value="ECO:0007669"/>
    <property type="project" value="InterPro"/>
</dbReference>
<evidence type="ECO:0000313" key="10">
    <source>
        <dbReference type="EMBL" id="MIC88593.1"/>
    </source>
</evidence>
<evidence type="ECO:0000256" key="4">
    <source>
        <dbReference type="ARBA" id="ARBA00022781"/>
    </source>
</evidence>
<keyword evidence="3" id="KW-0138">CF(0)</keyword>
<dbReference type="PIRSF" id="PIRSF002455">
    <property type="entry name" value="ATP_synthase_coupling_factor_6"/>
    <property type="match status" value="1"/>
</dbReference>
<evidence type="ECO:0000256" key="1">
    <source>
        <dbReference type="ARBA" id="ARBA00007346"/>
    </source>
</evidence>
<dbReference type="GO" id="GO:0045259">
    <property type="term" value="C:proton-transporting ATP synthase complex"/>
    <property type="evidence" value="ECO:0007669"/>
    <property type="project" value="UniProtKB-KW"/>
</dbReference>
<keyword evidence="2 9" id="KW-0813">Transport</keyword>
<dbReference type="PANTHER" id="PTHR12441">
    <property type="entry name" value="ATP SYNTHASE COUPLING FACTOR 6, MITOCHONDRIAL"/>
    <property type="match status" value="1"/>
</dbReference>
<dbReference type="FunFam" id="1.10.246.110:FF:000001">
    <property type="entry name" value="ATP synthase-coupling factor 6, mitochondrial"/>
    <property type="match status" value="1"/>
</dbReference>
<dbReference type="EMBL" id="GGNE01000052">
    <property type="protein sequence ID" value="MIC88593.1"/>
    <property type="molecule type" value="Transcribed_RNA"/>
</dbReference>
<evidence type="ECO:0000256" key="2">
    <source>
        <dbReference type="ARBA" id="ARBA00022448"/>
    </source>
</evidence>
<evidence type="ECO:0000256" key="3">
    <source>
        <dbReference type="ARBA" id="ARBA00022547"/>
    </source>
</evidence>
<evidence type="ECO:0000256" key="6">
    <source>
        <dbReference type="ARBA" id="ARBA00023065"/>
    </source>
</evidence>
<comment type="similarity">
    <text evidence="1 9">Belongs to the eukaryotic ATPase subunit F6 family.</text>
</comment>
<keyword evidence="8 9" id="KW-0472">Membrane</keyword>
<dbReference type="Pfam" id="PF05511">
    <property type="entry name" value="ATP-synt_F6"/>
    <property type="match status" value="1"/>
</dbReference>
<keyword evidence="5 9" id="KW-0999">Mitochondrion inner membrane</keyword>
<proteinExistence type="inferred from homology"/>
<dbReference type="Gene3D" id="1.10.246.110">
    <property type="entry name" value="Mitochondrial ATP synthase-coupling factor 6"/>
    <property type="match status" value="1"/>
</dbReference>
<sequence length="111" mass="12505">MLSIKLFSSIKNFTILPLLKRNYGITAVMLQKTPTDPIQKLFVDKIREYTQKSKAVGGKMVEATPEAEKALKDELEKIERQFGGGPGVDLTQFPTFTFKDPVIDPINMETK</sequence>
<evidence type="ECO:0000256" key="8">
    <source>
        <dbReference type="ARBA" id="ARBA00023136"/>
    </source>
</evidence>
<name>A0A4D5R917_SCOVI</name>
<keyword evidence="6 9" id="KW-0406">Ion transport</keyword>
<reference evidence="10" key="1">
    <citation type="journal article" date="2018" name="Toxicon">
        <title>Venom-gland transcriptomics and venom proteomics of the giant Florida blue centipede, Scolopendra viridis.</title>
        <authorList>
            <person name="Ward M.J."/>
            <person name="Rokyta D.R."/>
        </authorList>
    </citation>
    <scope>NUCLEOTIDE SEQUENCE</scope>
    <source>
        <tissue evidence="10">Venom gland</tissue>
    </source>
</reference>
<dbReference type="GO" id="GO:0015986">
    <property type="term" value="P:proton motive force-driven ATP synthesis"/>
    <property type="evidence" value="ECO:0007669"/>
    <property type="project" value="InterPro"/>
</dbReference>
<evidence type="ECO:0000256" key="5">
    <source>
        <dbReference type="ARBA" id="ARBA00022792"/>
    </source>
</evidence>
<evidence type="ECO:0000256" key="9">
    <source>
        <dbReference type="PIRNR" id="PIRNR002455"/>
    </source>
</evidence>
<comment type="function">
    <text evidence="9">Mitochondrial membrane ATP synthase (F(1)F(0) ATP synthase or Complex V) produces ATP from ADP in the presence of a proton gradient across the membrane which is generated by electron transport complexes of the respiratory chain.</text>
</comment>
<protein>
    <recommendedName>
        <fullName evidence="9">ATP synthase-coupling factor 6, mitochondrial</fullName>
        <shortName evidence="9">ATPase subunit F6</shortName>
    </recommendedName>
</protein>
<accession>A0A4D5R917</accession>
<dbReference type="InterPro" id="IPR008387">
    <property type="entry name" value="ATP_synth_f6_mt"/>
</dbReference>
<comment type="subcellular location">
    <subcellularLocation>
        <location evidence="9">Mitochondrion</location>
    </subcellularLocation>
    <subcellularLocation>
        <location evidence="9">Mitochondrion inner membrane</location>
    </subcellularLocation>
</comment>
<keyword evidence="7 9" id="KW-0496">Mitochondrion</keyword>